<sequence>MLQRQSWEITDELWEYIEIRPCERYNEIQGIDWEWLGIDGSMNKAPLAKESVGQIQQNEEKMREKSISS</sequence>
<name>A0ABW8ST95_9CLOT</name>
<proteinExistence type="predicted"/>
<organism evidence="1 2">
    <name type="scientific">Candidatus Clostridium eludens</name>
    <dbReference type="NCBI Taxonomy" id="3381663"/>
    <lineage>
        <taxon>Bacteria</taxon>
        <taxon>Bacillati</taxon>
        <taxon>Bacillota</taxon>
        <taxon>Clostridia</taxon>
        <taxon>Eubacteriales</taxon>
        <taxon>Clostridiaceae</taxon>
        <taxon>Clostridium</taxon>
    </lineage>
</organism>
<evidence type="ECO:0000313" key="1">
    <source>
        <dbReference type="EMBL" id="MFL0197805.1"/>
    </source>
</evidence>
<evidence type="ECO:0008006" key="3">
    <source>
        <dbReference type="Google" id="ProtNLM"/>
    </source>
</evidence>
<keyword evidence="2" id="KW-1185">Reference proteome</keyword>
<gene>
    <name evidence="1" type="ORF">ACJDU8_19870</name>
</gene>
<protein>
    <recommendedName>
        <fullName evidence="3">Transposase</fullName>
    </recommendedName>
</protein>
<dbReference type="EMBL" id="JBJHZX010000038">
    <property type="protein sequence ID" value="MFL0197805.1"/>
    <property type="molecule type" value="Genomic_DNA"/>
</dbReference>
<reference evidence="1 2" key="1">
    <citation type="submission" date="2024-11" db="EMBL/GenBank/DDBJ databases">
        <authorList>
            <person name="Heng Y.C."/>
            <person name="Lim A.C.H."/>
            <person name="Lee J.K.Y."/>
            <person name="Kittelmann S."/>
        </authorList>
    </citation>
    <scope>NUCLEOTIDE SEQUENCE [LARGE SCALE GENOMIC DNA]</scope>
    <source>
        <strain evidence="1 2">WILCCON 0269</strain>
    </source>
</reference>
<dbReference type="Proteomes" id="UP001623660">
    <property type="component" value="Unassembled WGS sequence"/>
</dbReference>
<evidence type="ECO:0000313" key="2">
    <source>
        <dbReference type="Proteomes" id="UP001623660"/>
    </source>
</evidence>
<comment type="caution">
    <text evidence="1">The sequence shown here is derived from an EMBL/GenBank/DDBJ whole genome shotgun (WGS) entry which is preliminary data.</text>
</comment>
<accession>A0ABW8ST95</accession>
<dbReference type="RefSeq" id="WP_406793912.1">
    <property type="nucleotide sequence ID" value="NZ_JBJHZX010000038.1"/>
</dbReference>